<dbReference type="Ensembl" id="ENSACAT00000055908.1">
    <property type="protein sequence ID" value="ENSACAP00000024101.1"/>
    <property type="gene ID" value="ENSACAG00000043274.1"/>
</dbReference>
<reference evidence="3" key="3">
    <citation type="submission" date="2025-09" db="UniProtKB">
        <authorList>
            <consortium name="Ensembl"/>
        </authorList>
    </citation>
    <scope>IDENTIFICATION</scope>
</reference>
<protein>
    <recommendedName>
        <fullName evidence="2">G protein gamma domain-containing protein</fullName>
    </recommendedName>
</protein>
<proteinExistence type="predicted"/>
<dbReference type="PROSITE" id="PS50058">
    <property type="entry name" value="G_PROTEIN_GAMMA"/>
    <property type="match status" value="1"/>
</dbReference>
<dbReference type="AlphaFoldDB" id="A0A803SMB1"/>
<evidence type="ECO:0000259" key="2">
    <source>
        <dbReference type="PROSITE" id="PS50058"/>
    </source>
</evidence>
<evidence type="ECO:0000256" key="1">
    <source>
        <dbReference type="SAM" id="MobiDB-lite"/>
    </source>
</evidence>
<organism evidence="3 4">
    <name type="scientific">Anolis carolinensis</name>
    <name type="common">Green anole</name>
    <name type="synonym">American chameleon</name>
    <dbReference type="NCBI Taxonomy" id="28377"/>
    <lineage>
        <taxon>Eukaryota</taxon>
        <taxon>Metazoa</taxon>
        <taxon>Chordata</taxon>
        <taxon>Craniata</taxon>
        <taxon>Vertebrata</taxon>
        <taxon>Euteleostomi</taxon>
        <taxon>Lepidosauria</taxon>
        <taxon>Squamata</taxon>
        <taxon>Bifurcata</taxon>
        <taxon>Unidentata</taxon>
        <taxon>Episquamata</taxon>
        <taxon>Toxicofera</taxon>
        <taxon>Iguania</taxon>
        <taxon>Dactyloidae</taxon>
        <taxon>Anolis</taxon>
    </lineage>
</organism>
<dbReference type="Proteomes" id="UP000001646">
    <property type="component" value="Chromosome 5"/>
</dbReference>
<keyword evidence="4" id="KW-1185">Reference proteome</keyword>
<dbReference type="InterPro" id="IPR015898">
    <property type="entry name" value="G-protein_gamma-like_dom"/>
</dbReference>
<dbReference type="Gene3D" id="4.10.260.10">
    <property type="entry name" value="Transducin (heterotrimeric G protein), gamma chain"/>
    <property type="match status" value="1"/>
</dbReference>
<dbReference type="InParanoid" id="A0A803SMB1"/>
<feature type="region of interest" description="Disordered" evidence="1">
    <location>
        <begin position="44"/>
        <end position="66"/>
    </location>
</feature>
<reference evidence="3 4" key="1">
    <citation type="submission" date="2009-12" db="EMBL/GenBank/DDBJ databases">
        <title>The Genome Sequence of Anolis carolinensis (Green Anole Lizard).</title>
        <authorList>
            <consortium name="The Genome Sequencing Platform"/>
            <person name="Di Palma F."/>
            <person name="Alfoldi J."/>
            <person name="Heiman D."/>
            <person name="Young S."/>
            <person name="Grabherr M."/>
            <person name="Johnson J."/>
            <person name="Lander E.S."/>
            <person name="Lindblad-Toh K."/>
        </authorList>
    </citation>
    <scope>NUCLEOTIDE SEQUENCE [LARGE SCALE GENOMIC DNA]</scope>
    <source>
        <strain evidence="3 4">JBL SC #1</strain>
    </source>
</reference>
<feature type="domain" description="G protein gamma" evidence="2">
    <location>
        <begin position="14"/>
        <end position="61"/>
    </location>
</feature>
<dbReference type="InterPro" id="IPR036284">
    <property type="entry name" value="GGL_sf"/>
</dbReference>
<reference evidence="3" key="2">
    <citation type="submission" date="2025-08" db="UniProtKB">
        <authorList>
            <consortium name="Ensembl"/>
        </authorList>
    </citation>
    <scope>IDENTIFICATION</scope>
</reference>
<evidence type="ECO:0000313" key="3">
    <source>
        <dbReference type="Ensembl" id="ENSACAP00000024101.1"/>
    </source>
</evidence>
<name>A0A803SMB1_ANOCA</name>
<dbReference type="GO" id="GO:0007186">
    <property type="term" value="P:G protein-coupled receptor signaling pathway"/>
    <property type="evidence" value="ECO:0007669"/>
    <property type="project" value="InterPro"/>
</dbReference>
<evidence type="ECO:0000313" key="4">
    <source>
        <dbReference type="Proteomes" id="UP000001646"/>
    </source>
</evidence>
<accession>A0A803SMB1</accession>
<sequence>TCGSPNVLPARKCQLWLKASVSHLKVSQAAAILKQLCQQNVHHNPSLTEVSSNTKSFRQQEVGSVH</sequence>